<evidence type="ECO:0000256" key="11">
    <source>
        <dbReference type="ARBA" id="ARBA00022889"/>
    </source>
</evidence>
<evidence type="ECO:0000256" key="9">
    <source>
        <dbReference type="ARBA" id="ARBA00022737"/>
    </source>
</evidence>
<dbReference type="FunFam" id="2.60.40.60:FF:000202">
    <property type="entry name" value="cadherin-8 isoform X4"/>
    <property type="match status" value="1"/>
</dbReference>
<dbReference type="GO" id="GO:0000902">
    <property type="term" value="P:cell morphogenesis"/>
    <property type="evidence" value="ECO:0007669"/>
    <property type="project" value="TreeGrafter"/>
</dbReference>
<dbReference type="GO" id="GO:0044331">
    <property type="term" value="P:cell-cell adhesion mediated by cadherin"/>
    <property type="evidence" value="ECO:0007669"/>
    <property type="project" value="TreeGrafter"/>
</dbReference>
<reference evidence="23" key="1">
    <citation type="thesis" date="2020" institute="ProQuest LLC" country="789 East Eisenhower Parkway, Ann Arbor, MI, USA">
        <title>Comparative Genomics and Chromosome Evolution.</title>
        <authorList>
            <person name="Mudd A.B."/>
        </authorList>
    </citation>
    <scope>NUCLEOTIDE SEQUENCE</scope>
    <source>
        <strain evidence="23">Female2</strain>
        <tissue evidence="23">Blood</tissue>
    </source>
</reference>
<dbReference type="Pfam" id="PF00028">
    <property type="entry name" value="Cadherin"/>
    <property type="match status" value="5"/>
</dbReference>
<dbReference type="PROSITE" id="PS00232">
    <property type="entry name" value="CADHERIN_1"/>
    <property type="match status" value="2"/>
</dbReference>
<dbReference type="Pfam" id="PF01049">
    <property type="entry name" value="CADH_Y-type_LIR"/>
    <property type="match status" value="1"/>
</dbReference>
<evidence type="ECO:0000256" key="5">
    <source>
        <dbReference type="ARBA" id="ARBA00022685"/>
    </source>
</evidence>
<dbReference type="CDD" id="cd11304">
    <property type="entry name" value="Cadherin_repeat"/>
    <property type="match status" value="5"/>
</dbReference>
<gene>
    <name evidence="23" type="ORF">GDO86_008360</name>
</gene>
<feature type="domain" description="Cadherin" evidence="22">
    <location>
        <begin position="253"/>
        <end position="367"/>
    </location>
</feature>
<dbReference type="InterPro" id="IPR027397">
    <property type="entry name" value="Catenin-bd_sf"/>
</dbReference>
<keyword evidence="11 18" id="KW-0130">Cell adhesion</keyword>
<dbReference type="GO" id="GO:0045296">
    <property type="term" value="F:cadherin binding"/>
    <property type="evidence" value="ECO:0007669"/>
    <property type="project" value="TreeGrafter"/>
</dbReference>
<evidence type="ECO:0000256" key="17">
    <source>
        <dbReference type="PROSITE-ProRule" id="PRU00043"/>
    </source>
</evidence>
<dbReference type="GO" id="GO:0005923">
    <property type="term" value="C:bicellular tight junction"/>
    <property type="evidence" value="ECO:0007669"/>
    <property type="project" value="TreeGrafter"/>
</dbReference>
<keyword evidence="9" id="KW-0677">Repeat</keyword>
<evidence type="ECO:0000256" key="18">
    <source>
        <dbReference type="RuleBase" id="RU003318"/>
    </source>
</evidence>
<evidence type="ECO:0000256" key="14">
    <source>
        <dbReference type="ARBA" id="ARBA00023136"/>
    </source>
</evidence>
<protein>
    <recommendedName>
        <fullName evidence="3">Cadherin-5</fullName>
    </recommendedName>
    <alternativeName>
        <fullName evidence="16">Vascular endothelial cadherin</fullName>
    </alternativeName>
</protein>
<evidence type="ECO:0000256" key="8">
    <source>
        <dbReference type="ARBA" id="ARBA00022729"/>
    </source>
</evidence>
<dbReference type="SUPFAM" id="SSF49313">
    <property type="entry name" value="Cadherin-like"/>
    <property type="match status" value="5"/>
</dbReference>
<dbReference type="GO" id="GO:0034332">
    <property type="term" value="P:adherens junction organization"/>
    <property type="evidence" value="ECO:0007669"/>
    <property type="project" value="TreeGrafter"/>
</dbReference>
<dbReference type="FunFam" id="2.60.40.60:FF:000017">
    <property type="entry name" value="Cadherin 24"/>
    <property type="match status" value="1"/>
</dbReference>
<evidence type="ECO:0000256" key="20">
    <source>
        <dbReference type="SAM" id="Phobius"/>
    </source>
</evidence>
<evidence type="ECO:0000256" key="1">
    <source>
        <dbReference type="ARBA" id="ARBA00004251"/>
    </source>
</evidence>
<keyword evidence="5" id="KW-0165">Cleavage on pair of basic residues</keyword>
<evidence type="ECO:0000256" key="4">
    <source>
        <dbReference type="ARBA" id="ARBA00022475"/>
    </source>
</evidence>
<dbReference type="Gene3D" id="2.60.40.60">
    <property type="entry name" value="Cadherins"/>
    <property type="match status" value="5"/>
</dbReference>
<dbReference type="PRINTS" id="PR00205">
    <property type="entry name" value="CADHERIN"/>
</dbReference>
<evidence type="ECO:0000256" key="13">
    <source>
        <dbReference type="ARBA" id="ARBA00022989"/>
    </source>
</evidence>
<dbReference type="GO" id="GO:0005912">
    <property type="term" value="C:adherens junction"/>
    <property type="evidence" value="ECO:0007669"/>
    <property type="project" value="UniProtKB-SubCell"/>
</dbReference>
<dbReference type="FunFam" id="2.60.40.60:FF:000012">
    <property type="entry name" value="Cadherin 24"/>
    <property type="match status" value="1"/>
</dbReference>
<evidence type="ECO:0000256" key="15">
    <source>
        <dbReference type="ARBA" id="ARBA00023180"/>
    </source>
</evidence>
<feature type="domain" description="Cadherin" evidence="22">
    <location>
        <begin position="473"/>
        <end position="587"/>
    </location>
</feature>
<dbReference type="GO" id="GO:0016477">
    <property type="term" value="P:cell migration"/>
    <property type="evidence" value="ECO:0007669"/>
    <property type="project" value="TreeGrafter"/>
</dbReference>
<dbReference type="GO" id="GO:0005509">
    <property type="term" value="F:calcium ion binding"/>
    <property type="evidence" value="ECO:0007669"/>
    <property type="project" value="UniProtKB-UniRule"/>
</dbReference>
<evidence type="ECO:0000259" key="22">
    <source>
        <dbReference type="PROSITE" id="PS50268"/>
    </source>
</evidence>
<dbReference type="Gene3D" id="4.10.900.10">
    <property type="entry name" value="TCF3-CBD (Catenin binding domain)"/>
    <property type="match status" value="1"/>
</dbReference>
<organism evidence="23 24">
    <name type="scientific">Hymenochirus boettgeri</name>
    <name type="common">Congo dwarf clawed frog</name>
    <dbReference type="NCBI Taxonomy" id="247094"/>
    <lineage>
        <taxon>Eukaryota</taxon>
        <taxon>Metazoa</taxon>
        <taxon>Chordata</taxon>
        <taxon>Craniata</taxon>
        <taxon>Vertebrata</taxon>
        <taxon>Euteleostomi</taxon>
        <taxon>Amphibia</taxon>
        <taxon>Batrachia</taxon>
        <taxon>Anura</taxon>
        <taxon>Pipoidea</taxon>
        <taxon>Pipidae</taxon>
        <taxon>Pipinae</taxon>
        <taxon>Hymenochirus</taxon>
    </lineage>
</organism>
<evidence type="ECO:0000313" key="23">
    <source>
        <dbReference type="EMBL" id="KAG8437614.1"/>
    </source>
</evidence>
<feature type="chain" id="PRO_5035750424" description="Cadherin-5" evidence="21">
    <location>
        <begin position="21"/>
        <end position="771"/>
    </location>
</feature>
<dbReference type="InterPro" id="IPR020894">
    <property type="entry name" value="Cadherin_CS"/>
</dbReference>
<feature type="signal peptide" evidence="21">
    <location>
        <begin position="1"/>
        <end position="20"/>
    </location>
</feature>
<dbReference type="FunFam" id="2.60.40.60:FF:000123">
    <property type="entry name" value="Protocadherin beta 4"/>
    <property type="match status" value="1"/>
</dbReference>
<keyword evidence="14 20" id="KW-0472">Membrane</keyword>
<keyword evidence="8 21" id="KW-0732">Signal</keyword>
<keyword evidence="4" id="KW-1003">Cell membrane</keyword>
<dbReference type="GO" id="GO:0008013">
    <property type="term" value="F:beta-catenin binding"/>
    <property type="evidence" value="ECO:0007669"/>
    <property type="project" value="TreeGrafter"/>
</dbReference>
<dbReference type="AlphaFoldDB" id="A0A8T2J2H2"/>
<dbReference type="GO" id="GO:0016342">
    <property type="term" value="C:catenin complex"/>
    <property type="evidence" value="ECO:0007669"/>
    <property type="project" value="TreeGrafter"/>
</dbReference>
<evidence type="ECO:0000256" key="6">
    <source>
        <dbReference type="ARBA" id="ARBA00022692"/>
    </source>
</evidence>
<keyword evidence="12" id="KW-0965">Cell junction</keyword>
<evidence type="ECO:0000256" key="19">
    <source>
        <dbReference type="RuleBase" id="RU004357"/>
    </source>
</evidence>
<evidence type="ECO:0000256" key="3">
    <source>
        <dbReference type="ARBA" id="ARBA00021701"/>
    </source>
</evidence>
<feature type="domain" description="Cadherin" evidence="22">
    <location>
        <begin position="145"/>
        <end position="252"/>
    </location>
</feature>
<dbReference type="PANTHER" id="PTHR24027:SF89">
    <property type="entry name" value="CADHERIN-5"/>
    <property type="match status" value="1"/>
</dbReference>
<dbReference type="SMART" id="SM00112">
    <property type="entry name" value="CA"/>
    <property type="match status" value="5"/>
</dbReference>
<dbReference type="EMBL" id="JAACNH010000007">
    <property type="protein sequence ID" value="KAG8437614.1"/>
    <property type="molecule type" value="Genomic_DNA"/>
</dbReference>
<dbReference type="InterPro" id="IPR000233">
    <property type="entry name" value="Cadherin_Y-type_LIR"/>
</dbReference>
<feature type="domain" description="Cadherin" evidence="22">
    <location>
        <begin position="74"/>
        <end position="144"/>
    </location>
</feature>
<dbReference type="OrthoDB" id="6252479at2759"/>
<name>A0A8T2J2H2_9PIPI</name>
<keyword evidence="15" id="KW-0325">Glycoprotein</keyword>
<feature type="domain" description="Cadherin" evidence="22">
    <location>
        <begin position="368"/>
        <end position="473"/>
    </location>
</feature>
<dbReference type="InterPro" id="IPR015919">
    <property type="entry name" value="Cadherin-like_sf"/>
</dbReference>
<sequence length="771" mass="87201">MKMQWLQLLITTCFSLPVLFSKENPNSENYPTKYNKRVKRDWIWNHMFIFEEQIGPLPHYAGKLNSSTVKKNAKYAIQGEYANTVFKVDENNGDIYCFERLDREVKAEYSLTALLVDRNTNKTLEPPSNFIIKLIDINDNAPEFIQKAFNGSVPEMSKTGTLVTRVLAVDKDDPTIGGNAQVTYKITQGQEYFTVDNSGSIFTAIPNLDREKKDSYEVIVEARDSPHLNIGLTSTATVRITLIDINDNFPTFTQSQFIFNVPENLRVGGEVGKMKVEDIDEPQNRKTKYSFIKERFQEMFAVNPNIMTNEGNLILKKPLDYETTKEYRMNIEATDPSIDLRVAKQERPKSITEVIVNVLDVDEPPVFSKPYYLFQVSEDANINTVIDYVSAKDPDAASRGIRYSIRNVKDGPIKVMNNGNIVNTKMLDRETMAWHNLTIAAEEIDPSNPPIKKESLGLVFIKVLDVNDNAPEFAEPYAPRVCENSAHETVIIKISATDKDEMKPGMKFTYFSAKKENNFTVQDNQDSTATILVKYGDFNRDVAKFHYLPIVISDNGVPEQSSTNTLTITVCKCNEKGEYTFCEEPLKLTSVSVPTIIIILVCLFIIILVVSIFAILKRMQKKNTNILGKNTTEIHEQLVTYDEEGGGEMDTNSYDVSVLNSVRRNVTGPRHELETAPCLYAQVQKPMRNGDMSFMIEVKKDEADNDGEGLPYDTLHIFGYEGSESLVESLSSLESGSSSSDIDYDVLNNWGPRFKMLADLYGLEPIGDFPY</sequence>
<evidence type="ECO:0000256" key="12">
    <source>
        <dbReference type="ARBA" id="ARBA00022949"/>
    </source>
</evidence>
<dbReference type="GO" id="GO:0016339">
    <property type="term" value="P:calcium-dependent cell-cell adhesion via plasma membrane cell adhesion molecules"/>
    <property type="evidence" value="ECO:0007669"/>
    <property type="project" value="TreeGrafter"/>
</dbReference>
<dbReference type="PANTHER" id="PTHR24027">
    <property type="entry name" value="CADHERIN-23"/>
    <property type="match status" value="1"/>
</dbReference>
<evidence type="ECO:0000256" key="7">
    <source>
        <dbReference type="ARBA" id="ARBA00022723"/>
    </source>
</evidence>
<dbReference type="FunFam" id="2.60.40.60:FF:000014">
    <property type="entry name" value="Cadherin 8"/>
    <property type="match status" value="1"/>
</dbReference>
<dbReference type="InterPro" id="IPR002126">
    <property type="entry name" value="Cadherin-like_dom"/>
</dbReference>
<dbReference type="FunFam" id="4.10.900.10:FF:000001">
    <property type="entry name" value="Cadherin 2"/>
    <property type="match status" value="1"/>
</dbReference>
<dbReference type="GO" id="GO:0007156">
    <property type="term" value="P:homophilic cell adhesion via plasma membrane adhesion molecules"/>
    <property type="evidence" value="ECO:0007669"/>
    <property type="project" value="InterPro"/>
</dbReference>
<keyword evidence="6 18" id="KW-0812">Transmembrane</keyword>
<dbReference type="InterPro" id="IPR039808">
    <property type="entry name" value="Cadherin"/>
</dbReference>
<comment type="function">
    <text evidence="19">Cadherins are calcium-dependent cell adhesion proteins.</text>
</comment>
<keyword evidence="10 17" id="KW-0106">Calcium</keyword>
<comment type="subcellular location">
    <subcellularLocation>
        <location evidence="2">Cell junction</location>
        <location evidence="2">Adherens junction</location>
    </subcellularLocation>
    <subcellularLocation>
        <location evidence="1 18">Cell membrane</location>
        <topology evidence="1 18">Single-pass type I membrane protein</topology>
    </subcellularLocation>
</comment>
<keyword evidence="13 20" id="KW-1133">Transmembrane helix</keyword>
<keyword evidence="7" id="KW-0479">Metal-binding</keyword>
<dbReference type="GO" id="GO:0019903">
    <property type="term" value="F:protein phosphatase binding"/>
    <property type="evidence" value="ECO:0007669"/>
    <property type="project" value="TreeGrafter"/>
</dbReference>
<evidence type="ECO:0000313" key="24">
    <source>
        <dbReference type="Proteomes" id="UP000812440"/>
    </source>
</evidence>
<evidence type="ECO:0000256" key="21">
    <source>
        <dbReference type="SAM" id="SignalP"/>
    </source>
</evidence>
<accession>A0A8T2J2H2</accession>
<keyword evidence="24" id="KW-1185">Reference proteome</keyword>
<proteinExistence type="predicted"/>
<evidence type="ECO:0000256" key="16">
    <source>
        <dbReference type="ARBA" id="ARBA00030559"/>
    </source>
</evidence>
<comment type="caution">
    <text evidence="23">The sequence shown here is derived from an EMBL/GenBank/DDBJ whole genome shotgun (WGS) entry which is preliminary data.</text>
</comment>
<dbReference type="PROSITE" id="PS50268">
    <property type="entry name" value="CADHERIN_2"/>
    <property type="match status" value="5"/>
</dbReference>
<dbReference type="GO" id="GO:0007043">
    <property type="term" value="P:cell-cell junction assembly"/>
    <property type="evidence" value="ECO:0007669"/>
    <property type="project" value="TreeGrafter"/>
</dbReference>
<evidence type="ECO:0000256" key="2">
    <source>
        <dbReference type="ARBA" id="ARBA00004536"/>
    </source>
</evidence>
<feature type="transmembrane region" description="Helical" evidence="20">
    <location>
        <begin position="596"/>
        <end position="616"/>
    </location>
</feature>
<dbReference type="Proteomes" id="UP000812440">
    <property type="component" value="Chromosome 4"/>
</dbReference>
<evidence type="ECO:0000256" key="10">
    <source>
        <dbReference type="ARBA" id="ARBA00022837"/>
    </source>
</evidence>